<evidence type="ECO:0000313" key="8">
    <source>
        <dbReference type="EMBL" id="SFD32835.1"/>
    </source>
</evidence>
<dbReference type="AlphaFoldDB" id="A0A1I1REW0"/>
<accession>A0A1I1REW0</accession>
<evidence type="ECO:0000256" key="5">
    <source>
        <dbReference type="ARBA" id="ARBA00023136"/>
    </source>
</evidence>
<dbReference type="Proteomes" id="UP000198611">
    <property type="component" value="Unassembled WGS sequence"/>
</dbReference>
<dbReference type="GO" id="GO:0005886">
    <property type="term" value="C:plasma membrane"/>
    <property type="evidence" value="ECO:0007669"/>
    <property type="project" value="UniProtKB-SubCell"/>
</dbReference>
<feature type="chain" id="PRO_5011635275" evidence="7">
    <location>
        <begin position="21"/>
        <end position="131"/>
    </location>
</feature>
<evidence type="ECO:0000256" key="4">
    <source>
        <dbReference type="ARBA" id="ARBA00022989"/>
    </source>
</evidence>
<evidence type="ECO:0000256" key="2">
    <source>
        <dbReference type="ARBA" id="ARBA00022475"/>
    </source>
</evidence>
<dbReference type="RefSeq" id="WP_093428080.1">
    <property type="nucleotide sequence ID" value="NZ_FOMJ01000004.1"/>
</dbReference>
<dbReference type="InterPro" id="IPR005598">
    <property type="entry name" value="ATP_synth_I"/>
</dbReference>
<keyword evidence="7" id="KW-0732">Signal</keyword>
<organism evidence="8 9">
    <name type="scientific">Thiohalospira halophila DSM 15071</name>
    <dbReference type="NCBI Taxonomy" id="1123397"/>
    <lineage>
        <taxon>Bacteria</taxon>
        <taxon>Pseudomonadati</taxon>
        <taxon>Pseudomonadota</taxon>
        <taxon>Gammaproteobacteria</taxon>
        <taxon>Thiohalospirales</taxon>
        <taxon>Thiohalospiraceae</taxon>
        <taxon>Thiohalospira</taxon>
    </lineage>
</organism>
<sequence length="131" mass="13592">MKFATTVLQRSLLSLLGVQAALTAAAAAVWAWQAGLEPAMAALYGGGITLAATLISGWRLLRATEALGSSTNRGLAELYIGFAARFVLALALLALGMGVLELDPLGILTGFAVAQMGYLFNRVETAPPRAD</sequence>
<feature type="signal peptide" evidence="7">
    <location>
        <begin position="1"/>
        <end position="20"/>
    </location>
</feature>
<gene>
    <name evidence="8" type="ORF">SAMN05660831_01431</name>
</gene>
<dbReference type="EMBL" id="FOMJ01000004">
    <property type="protein sequence ID" value="SFD32835.1"/>
    <property type="molecule type" value="Genomic_DNA"/>
</dbReference>
<keyword evidence="4 6" id="KW-1133">Transmembrane helix</keyword>
<evidence type="ECO:0000256" key="6">
    <source>
        <dbReference type="SAM" id="Phobius"/>
    </source>
</evidence>
<feature type="transmembrane region" description="Helical" evidence="6">
    <location>
        <begin position="41"/>
        <end position="61"/>
    </location>
</feature>
<evidence type="ECO:0000256" key="3">
    <source>
        <dbReference type="ARBA" id="ARBA00022692"/>
    </source>
</evidence>
<reference evidence="8 9" key="1">
    <citation type="submission" date="2016-10" db="EMBL/GenBank/DDBJ databases">
        <authorList>
            <person name="de Groot N.N."/>
        </authorList>
    </citation>
    <scope>NUCLEOTIDE SEQUENCE [LARGE SCALE GENOMIC DNA]</scope>
    <source>
        <strain evidence="8 9">HL3</strain>
    </source>
</reference>
<name>A0A1I1REW0_9GAMM</name>
<keyword evidence="3 6" id="KW-0812">Transmembrane</keyword>
<evidence type="ECO:0000256" key="7">
    <source>
        <dbReference type="SAM" id="SignalP"/>
    </source>
</evidence>
<evidence type="ECO:0000256" key="1">
    <source>
        <dbReference type="ARBA" id="ARBA00004651"/>
    </source>
</evidence>
<keyword evidence="2" id="KW-1003">Cell membrane</keyword>
<proteinExistence type="predicted"/>
<protein>
    <submittedName>
        <fullName evidence="8">ATP synthase protein I</fullName>
    </submittedName>
</protein>
<keyword evidence="9" id="KW-1185">Reference proteome</keyword>
<feature type="transmembrane region" description="Helical" evidence="6">
    <location>
        <begin position="82"/>
        <end position="99"/>
    </location>
</feature>
<evidence type="ECO:0000313" key="9">
    <source>
        <dbReference type="Proteomes" id="UP000198611"/>
    </source>
</evidence>
<dbReference type="OrthoDB" id="5772950at2"/>
<dbReference type="Pfam" id="PF03899">
    <property type="entry name" value="ATP-synt_I"/>
    <property type="match status" value="1"/>
</dbReference>
<dbReference type="STRING" id="1123397.SAMN05660831_01431"/>
<comment type="subcellular location">
    <subcellularLocation>
        <location evidence="1">Cell membrane</location>
        <topology evidence="1">Multi-pass membrane protein</topology>
    </subcellularLocation>
</comment>
<keyword evidence="5 6" id="KW-0472">Membrane</keyword>